<feature type="transmembrane region" description="Helical" evidence="1">
    <location>
        <begin position="198"/>
        <end position="220"/>
    </location>
</feature>
<evidence type="ECO:0000313" key="4">
    <source>
        <dbReference type="Proteomes" id="UP001652564"/>
    </source>
</evidence>
<feature type="signal peptide" evidence="2">
    <location>
        <begin position="1"/>
        <end position="19"/>
    </location>
</feature>
<feature type="transmembrane region" description="Helical" evidence="1">
    <location>
        <begin position="257"/>
        <end position="280"/>
    </location>
</feature>
<gene>
    <name evidence="3" type="ORF">OEZ71_03555</name>
</gene>
<keyword evidence="2" id="KW-0732">Signal</keyword>
<keyword evidence="1" id="KW-0812">Transmembrane</keyword>
<evidence type="ECO:0000313" key="3">
    <source>
        <dbReference type="EMBL" id="MCV2871365.1"/>
    </source>
</evidence>
<keyword evidence="4" id="KW-1185">Reference proteome</keyword>
<reference evidence="3 4" key="1">
    <citation type="submission" date="2022-10" db="EMBL/GenBank/DDBJ databases">
        <title>Defluviimonas sp. nov., isolated from ocean surface sediments.</title>
        <authorList>
            <person name="He W."/>
            <person name="Wang L."/>
            <person name="Zhang D.-F."/>
        </authorList>
    </citation>
    <scope>NUCLEOTIDE SEQUENCE [LARGE SCALE GENOMIC DNA]</scope>
    <source>
        <strain evidence="3 4">WL0050</strain>
    </source>
</reference>
<feature type="chain" id="PRO_5046389033" description="Glycosyltransferase RgtA/B/C/D-like domain-containing protein" evidence="2">
    <location>
        <begin position="20"/>
        <end position="510"/>
    </location>
</feature>
<evidence type="ECO:0000256" key="1">
    <source>
        <dbReference type="SAM" id="Phobius"/>
    </source>
</evidence>
<feature type="transmembrane region" description="Helical" evidence="1">
    <location>
        <begin position="315"/>
        <end position="332"/>
    </location>
</feature>
<dbReference type="RefSeq" id="WP_263738538.1">
    <property type="nucleotide sequence ID" value="NZ_JAOWKZ010000001.1"/>
</dbReference>
<name>A0ABT2ZJQ8_9RHOB</name>
<feature type="transmembrane region" description="Helical" evidence="1">
    <location>
        <begin position="164"/>
        <end position="192"/>
    </location>
</feature>
<feature type="transmembrane region" description="Helical" evidence="1">
    <location>
        <begin position="89"/>
        <end position="108"/>
    </location>
</feature>
<organism evidence="3 4">
    <name type="scientific">Albidovulum litorale</name>
    <dbReference type="NCBI Taxonomy" id="2984134"/>
    <lineage>
        <taxon>Bacteria</taxon>
        <taxon>Pseudomonadati</taxon>
        <taxon>Pseudomonadota</taxon>
        <taxon>Alphaproteobacteria</taxon>
        <taxon>Rhodobacterales</taxon>
        <taxon>Paracoccaceae</taxon>
        <taxon>Albidovulum</taxon>
    </lineage>
</organism>
<dbReference type="Proteomes" id="UP001652564">
    <property type="component" value="Unassembled WGS sequence"/>
</dbReference>
<keyword evidence="1" id="KW-1133">Transmembrane helix</keyword>
<feature type="transmembrane region" description="Helical" evidence="1">
    <location>
        <begin position="115"/>
        <end position="134"/>
    </location>
</feature>
<sequence length="510" mass="53588">MRSGSAALAGALTALLALAVICAAAMTRGAGGFEYPLDDVYIHLAMAEQIRVGNYGVNPGEAASASSSPLYPLLLTPFSGSGLQRWLPLAWNVLAVAAAGALFGVALARASLERLAIPFAVAAPVALNMYGVAYTGMENLAHGTASLMIVLGLWAFIETRKVGWLLASGVLLAPALRLEGLALALAASGLVAALGNRWGALVLAALALGPALGFAAFLAAQGLGPLPNSIVAKLASHPGTVEAPVIARVAGRLAGNLQILGGQFVGGLTLSLAILSIAVRRRAPEVGLFGLAIATAGLAHLMFGSIGWMDRYENYVVLSLAAAMALVLGLFSKAFKNGVLAVVMLSGLGVYLPEVVKSWVWNVAAMQLQHKQMARFAKDFVKAPVAVMDIGHVSWRNPDYVLDLWGLASPEALKARLDNATDGWVGRLARERDVRVVMIYEQKLTGAMDPAWVRLGRLRLESVPRALIGGFEVTFFATSSADVPALVSELKAWEQELPEGARFVHEGFDR</sequence>
<feature type="transmembrane region" description="Helical" evidence="1">
    <location>
        <begin position="338"/>
        <end position="356"/>
    </location>
</feature>
<dbReference type="EMBL" id="JAOWKZ010000001">
    <property type="protein sequence ID" value="MCV2871365.1"/>
    <property type="molecule type" value="Genomic_DNA"/>
</dbReference>
<proteinExistence type="predicted"/>
<comment type="caution">
    <text evidence="3">The sequence shown here is derived from an EMBL/GenBank/DDBJ whole genome shotgun (WGS) entry which is preliminary data.</text>
</comment>
<keyword evidence="1" id="KW-0472">Membrane</keyword>
<evidence type="ECO:0008006" key="5">
    <source>
        <dbReference type="Google" id="ProtNLM"/>
    </source>
</evidence>
<accession>A0ABT2ZJQ8</accession>
<protein>
    <recommendedName>
        <fullName evidence="5">Glycosyltransferase RgtA/B/C/D-like domain-containing protein</fullName>
    </recommendedName>
</protein>
<evidence type="ECO:0000256" key="2">
    <source>
        <dbReference type="SAM" id="SignalP"/>
    </source>
</evidence>
<feature type="transmembrane region" description="Helical" evidence="1">
    <location>
        <begin position="286"/>
        <end position="303"/>
    </location>
</feature>